<feature type="compositionally biased region" description="Low complexity" evidence="1">
    <location>
        <begin position="339"/>
        <end position="350"/>
    </location>
</feature>
<feature type="region of interest" description="Disordered" evidence="1">
    <location>
        <begin position="1"/>
        <end position="59"/>
    </location>
</feature>
<accession>A0AAN6P9V7</accession>
<dbReference type="AlphaFoldDB" id="A0AAN6P9V7"/>
<gene>
    <name evidence="2" type="ORF">C8A01DRAFT_39103</name>
</gene>
<name>A0AAN6P9V7_9PEZI</name>
<reference evidence="3" key="1">
    <citation type="journal article" date="2023" name="Mol. Phylogenet. Evol.">
        <title>Genome-scale phylogeny and comparative genomics of the fungal order Sordariales.</title>
        <authorList>
            <person name="Hensen N."/>
            <person name="Bonometti L."/>
            <person name="Westerberg I."/>
            <person name="Brannstrom I.O."/>
            <person name="Guillou S."/>
            <person name="Cros-Aarteil S."/>
            <person name="Calhoun S."/>
            <person name="Haridas S."/>
            <person name="Kuo A."/>
            <person name="Mondo S."/>
            <person name="Pangilinan J."/>
            <person name="Riley R."/>
            <person name="LaButti K."/>
            <person name="Andreopoulos B."/>
            <person name="Lipzen A."/>
            <person name="Chen C."/>
            <person name="Yan M."/>
            <person name="Daum C."/>
            <person name="Ng V."/>
            <person name="Clum A."/>
            <person name="Steindorff A."/>
            <person name="Ohm R.A."/>
            <person name="Martin F."/>
            <person name="Silar P."/>
            <person name="Natvig D.O."/>
            <person name="Lalanne C."/>
            <person name="Gautier V."/>
            <person name="Ament-Velasquez S.L."/>
            <person name="Kruys A."/>
            <person name="Hutchinson M.I."/>
            <person name="Powell A.J."/>
            <person name="Barry K."/>
            <person name="Miller A.N."/>
            <person name="Grigoriev I.V."/>
            <person name="Debuchy R."/>
            <person name="Gladieux P."/>
            <person name="Hiltunen Thoren M."/>
            <person name="Johannesson H."/>
        </authorList>
    </citation>
    <scope>NUCLEOTIDE SEQUENCE [LARGE SCALE GENOMIC DNA]</scope>
    <source>
        <strain evidence="3">CBS 284.82</strain>
    </source>
</reference>
<proteinExistence type="predicted"/>
<evidence type="ECO:0000313" key="2">
    <source>
        <dbReference type="EMBL" id="KAK4034434.1"/>
    </source>
</evidence>
<feature type="compositionally biased region" description="Basic and acidic residues" evidence="1">
    <location>
        <begin position="1"/>
        <end position="10"/>
    </location>
</feature>
<comment type="caution">
    <text evidence="2">The sequence shown here is derived from an EMBL/GenBank/DDBJ whole genome shotgun (WGS) entry which is preliminary data.</text>
</comment>
<keyword evidence="3" id="KW-1185">Reference proteome</keyword>
<dbReference type="InterPro" id="IPR027417">
    <property type="entry name" value="P-loop_NTPase"/>
</dbReference>
<dbReference type="Proteomes" id="UP001303115">
    <property type="component" value="Unassembled WGS sequence"/>
</dbReference>
<sequence length="362" mass="39607">MTPRSDKGDTNDTLENQTGSGSDNVKDTPTAHTNNGTPKSKPANKVSTAEANEKAAEEVPVTEWSRKTFRSLLDFRGGERSNLFEKFPHMKNILKSPEQKAYRGLSNLVQNISWITAGPGTDKTFLLRFIVLMAMYADKDKEHPIKVLYFGDCYDAANKFAESLNRLCVDFGKRKAAIRLHDYELDGESGAGVETYCLDHEAAAKLPHLDLHHPVYWYYHEHQDQHSDLRDALKALGDAWPSQDVTAEITKLIVELYGNFLAKFSGVIATTPFQGCASKSALRYKADMCFVNDAGKVSELDFFHIIRKHNPALLVAIGNPGLTGSPARSAAGDAPGANSQGVEGQEGSQGTTIRDGAGCAPM</sequence>
<evidence type="ECO:0000313" key="3">
    <source>
        <dbReference type="Proteomes" id="UP001303115"/>
    </source>
</evidence>
<protein>
    <submittedName>
        <fullName evidence="2">Uncharacterized protein</fullName>
    </submittedName>
</protein>
<dbReference type="Gene3D" id="3.40.50.300">
    <property type="entry name" value="P-loop containing nucleotide triphosphate hydrolases"/>
    <property type="match status" value="1"/>
</dbReference>
<organism evidence="2 3">
    <name type="scientific">Parachaetomium inaequale</name>
    <dbReference type="NCBI Taxonomy" id="2588326"/>
    <lineage>
        <taxon>Eukaryota</taxon>
        <taxon>Fungi</taxon>
        <taxon>Dikarya</taxon>
        <taxon>Ascomycota</taxon>
        <taxon>Pezizomycotina</taxon>
        <taxon>Sordariomycetes</taxon>
        <taxon>Sordariomycetidae</taxon>
        <taxon>Sordariales</taxon>
        <taxon>Chaetomiaceae</taxon>
        <taxon>Parachaetomium</taxon>
    </lineage>
</organism>
<feature type="region of interest" description="Disordered" evidence="1">
    <location>
        <begin position="326"/>
        <end position="362"/>
    </location>
</feature>
<feature type="compositionally biased region" description="Polar residues" evidence="1">
    <location>
        <begin position="11"/>
        <end position="23"/>
    </location>
</feature>
<dbReference type="EMBL" id="MU854480">
    <property type="protein sequence ID" value="KAK4034434.1"/>
    <property type="molecule type" value="Genomic_DNA"/>
</dbReference>
<evidence type="ECO:0000256" key="1">
    <source>
        <dbReference type="SAM" id="MobiDB-lite"/>
    </source>
</evidence>